<evidence type="ECO:0000256" key="6">
    <source>
        <dbReference type="ARBA" id="ARBA00022842"/>
    </source>
</evidence>
<keyword evidence="6" id="KW-0460">Magnesium</keyword>
<proteinExistence type="inferred from homology"/>
<evidence type="ECO:0000256" key="4">
    <source>
        <dbReference type="ARBA" id="ARBA00022723"/>
    </source>
</evidence>
<dbReference type="NCBIfam" id="TIGR01662">
    <property type="entry name" value="HAD-SF-IIIA"/>
    <property type="match status" value="1"/>
</dbReference>
<dbReference type="SFLD" id="SFLDG01138">
    <property type="entry name" value="C1.6.2:_Deoxy-d-mannose-octulo"/>
    <property type="match status" value="1"/>
</dbReference>
<keyword evidence="4" id="KW-0479">Metal-binding</keyword>
<dbReference type="SFLD" id="SFLDG01136">
    <property type="entry name" value="C1.6:_Phosphoserine_Phosphatas"/>
    <property type="match status" value="1"/>
</dbReference>
<evidence type="ECO:0000313" key="7">
    <source>
        <dbReference type="EMBL" id="VAX24525.1"/>
    </source>
</evidence>
<dbReference type="InterPro" id="IPR023214">
    <property type="entry name" value="HAD_sf"/>
</dbReference>
<reference evidence="7" key="1">
    <citation type="submission" date="2018-06" db="EMBL/GenBank/DDBJ databases">
        <authorList>
            <person name="Zhirakovskaya E."/>
        </authorList>
    </citation>
    <scope>NUCLEOTIDE SEQUENCE</scope>
</reference>
<dbReference type="FunFam" id="3.40.50.1000:FF:000029">
    <property type="entry name" value="3-deoxy-D-manno-octulosonate 8-phosphate phosphatase KdsC"/>
    <property type="match status" value="1"/>
</dbReference>
<dbReference type="NCBIfam" id="TIGR01670">
    <property type="entry name" value="KdsC-phosphatas"/>
    <property type="match status" value="1"/>
</dbReference>
<dbReference type="GO" id="GO:0008781">
    <property type="term" value="F:N-acylneuraminate cytidylyltransferase activity"/>
    <property type="evidence" value="ECO:0007669"/>
    <property type="project" value="TreeGrafter"/>
</dbReference>
<accession>A0A3B1CYW9</accession>
<evidence type="ECO:0000256" key="1">
    <source>
        <dbReference type="ARBA" id="ARBA00001946"/>
    </source>
</evidence>
<sequence>MEMLLRKISLEEFKRRAGIIKLLILDVDGVMTDGRIIYTSEGSEIKNFDVKDGHGIVLARDSGIEIAIISGRESAVTRRRAEDLEIKFVYQGVKEKEKIVNRLLDKLDIDFDQVAFLGDDVIDIAVMNVVGIGAAVADAHPKALEMACWITKKNGGRGAVRELIDAILEAQA</sequence>
<dbReference type="SFLD" id="SFLDS00003">
    <property type="entry name" value="Haloacid_Dehalogenase"/>
    <property type="match status" value="1"/>
</dbReference>
<protein>
    <submittedName>
        <fullName evidence="7">3-deoxy-D-manno-octulosonate 8-phosphate phosphatase</fullName>
        <ecNumber evidence="7">3.1.3.45</ecNumber>
    </submittedName>
</protein>
<dbReference type="InterPro" id="IPR036412">
    <property type="entry name" value="HAD-like_sf"/>
</dbReference>
<dbReference type="InterPro" id="IPR050793">
    <property type="entry name" value="CMP-NeuNAc_synthase"/>
</dbReference>
<evidence type="ECO:0000256" key="3">
    <source>
        <dbReference type="ARBA" id="ARBA00011881"/>
    </source>
</evidence>
<dbReference type="Gene3D" id="3.40.50.1000">
    <property type="entry name" value="HAD superfamily/HAD-like"/>
    <property type="match status" value="1"/>
</dbReference>
<dbReference type="GO" id="GO:0046872">
    <property type="term" value="F:metal ion binding"/>
    <property type="evidence" value="ECO:0007669"/>
    <property type="project" value="UniProtKB-KW"/>
</dbReference>
<dbReference type="AlphaFoldDB" id="A0A3B1CYW9"/>
<dbReference type="CDD" id="cd01630">
    <property type="entry name" value="HAD_KDO-like"/>
    <property type="match status" value="1"/>
</dbReference>
<dbReference type="Pfam" id="PF08282">
    <property type="entry name" value="Hydrolase_3"/>
    <property type="match status" value="1"/>
</dbReference>
<dbReference type="SUPFAM" id="SSF56784">
    <property type="entry name" value="HAD-like"/>
    <property type="match status" value="1"/>
</dbReference>
<name>A0A3B1CYW9_9ZZZZ</name>
<comment type="cofactor">
    <cofactor evidence="1">
        <name>Mg(2+)</name>
        <dbReference type="ChEBI" id="CHEBI:18420"/>
    </cofactor>
</comment>
<dbReference type="PIRSF" id="PIRSF006118">
    <property type="entry name" value="KDO8-P_Ptase"/>
    <property type="match status" value="1"/>
</dbReference>
<organism evidence="7">
    <name type="scientific">hydrothermal vent metagenome</name>
    <dbReference type="NCBI Taxonomy" id="652676"/>
    <lineage>
        <taxon>unclassified sequences</taxon>
        <taxon>metagenomes</taxon>
        <taxon>ecological metagenomes</taxon>
    </lineage>
</organism>
<keyword evidence="5 7" id="KW-0378">Hydrolase</keyword>
<dbReference type="PANTHER" id="PTHR21485">
    <property type="entry name" value="HAD SUPERFAMILY MEMBERS CMAS AND KDSC"/>
    <property type="match status" value="1"/>
</dbReference>
<dbReference type="EMBL" id="UOGE01000096">
    <property type="protein sequence ID" value="VAX24525.1"/>
    <property type="molecule type" value="Genomic_DNA"/>
</dbReference>
<evidence type="ECO:0000256" key="5">
    <source>
        <dbReference type="ARBA" id="ARBA00022801"/>
    </source>
</evidence>
<comment type="similarity">
    <text evidence="2">Belongs to the KdsC family.</text>
</comment>
<comment type="subunit">
    <text evidence="3">Homotetramer.</text>
</comment>
<evidence type="ECO:0000256" key="2">
    <source>
        <dbReference type="ARBA" id="ARBA00005893"/>
    </source>
</evidence>
<gene>
    <name evidence="7" type="ORF">MNBD_NITROSPINAE02-1982</name>
</gene>
<dbReference type="PANTHER" id="PTHR21485:SF3">
    <property type="entry name" value="N-ACYLNEURAMINATE CYTIDYLYLTRANSFERASE"/>
    <property type="match status" value="1"/>
</dbReference>
<dbReference type="InterPro" id="IPR010023">
    <property type="entry name" value="KdsC_fam"/>
</dbReference>
<dbReference type="GO" id="GO:0019143">
    <property type="term" value="F:3-deoxy-manno-octulosonate-8-phosphatase activity"/>
    <property type="evidence" value="ECO:0007669"/>
    <property type="project" value="UniProtKB-EC"/>
</dbReference>
<dbReference type="EC" id="3.1.3.45" evidence="7"/>
<dbReference type="InterPro" id="IPR006549">
    <property type="entry name" value="HAD-SF_hydro_IIIA"/>
</dbReference>